<dbReference type="RefSeq" id="WP_344870866.1">
    <property type="nucleotide sequence ID" value="NZ_BAABAL010000004.1"/>
</dbReference>
<dbReference type="EMBL" id="BAABAL010000004">
    <property type="protein sequence ID" value="GAA3989763.1"/>
    <property type="molecule type" value="Genomic_DNA"/>
</dbReference>
<dbReference type="Proteomes" id="UP001501747">
    <property type="component" value="Unassembled WGS sequence"/>
</dbReference>
<proteinExistence type="predicted"/>
<feature type="transmembrane region" description="Helical" evidence="1">
    <location>
        <begin position="130"/>
        <end position="148"/>
    </location>
</feature>
<evidence type="ECO:0000313" key="3">
    <source>
        <dbReference type="Proteomes" id="UP001501747"/>
    </source>
</evidence>
<organism evidence="2 3">
    <name type="scientific">Allokutzneria multivorans</name>
    <dbReference type="NCBI Taxonomy" id="1142134"/>
    <lineage>
        <taxon>Bacteria</taxon>
        <taxon>Bacillati</taxon>
        <taxon>Actinomycetota</taxon>
        <taxon>Actinomycetes</taxon>
        <taxon>Pseudonocardiales</taxon>
        <taxon>Pseudonocardiaceae</taxon>
        <taxon>Allokutzneria</taxon>
    </lineage>
</organism>
<reference evidence="3" key="1">
    <citation type="journal article" date="2019" name="Int. J. Syst. Evol. Microbiol.">
        <title>The Global Catalogue of Microorganisms (GCM) 10K type strain sequencing project: providing services to taxonomists for standard genome sequencing and annotation.</title>
        <authorList>
            <consortium name="The Broad Institute Genomics Platform"/>
            <consortium name="The Broad Institute Genome Sequencing Center for Infectious Disease"/>
            <person name="Wu L."/>
            <person name="Ma J."/>
        </authorList>
    </citation>
    <scope>NUCLEOTIDE SEQUENCE [LARGE SCALE GENOMIC DNA]</scope>
    <source>
        <strain evidence="3">JCM 17342</strain>
    </source>
</reference>
<sequence length="158" mass="17044">MNRNVVTFADVALSSGATRGDSDRPGKALPGQLTADDYWSRLAKYVPIEMISAYVLLKGLIESAYKPGQTALTVALGVLAVLGAATTWLFSRRVLRVVRKSQAVLSVFGFLVWTIATGGVFATMSWYQPWMGTAAVIMFGVAVQIIQLPPLPVQPDRA</sequence>
<evidence type="ECO:0008006" key="4">
    <source>
        <dbReference type="Google" id="ProtNLM"/>
    </source>
</evidence>
<evidence type="ECO:0000256" key="1">
    <source>
        <dbReference type="SAM" id="Phobius"/>
    </source>
</evidence>
<feature type="transmembrane region" description="Helical" evidence="1">
    <location>
        <begin position="103"/>
        <end position="124"/>
    </location>
</feature>
<comment type="caution">
    <text evidence="2">The sequence shown here is derived from an EMBL/GenBank/DDBJ whole genome shotgun (WGS) entry which is preliminary data.</text>
</comment>
<feature type="transmembrane region" description="Helical" evidence="1">
    <location>
        <begin position="70"/>
        <end position="91"/>
    </location>
</feature>
<keyword evidence="1" id="KW-0812">Transmembrane</keyword>
<gene>
    <name evidence="2" type="ORF">GCM10022247_05470</name>
</gene>
<keyword evidence="1" id="KW-0472">Membrane</keyword>
<keyword evidence="3" id="KW-1185">Reference proteome</keyword>
<evidence type="ECO:0000313" key="2">
    <source>
        <dbReference type="EMBL" id="GAA3989763.1"/>
    </source>
</evidence>
<accession>A0ABP7QYX3</accession>
<keyword evidence="1" id="KW-1133">Transmembrane helix</keyword>
<protein>
    <recommendedName>
        <fullName evidence="4">Integral membrane protein</fullName>
    </recommendedName>
</protein>
<name>A0ABP7QYX3_9PSEU</name>